<evidence type="ECO:0000313" key="2">
    <source>
        <dbReference type="EMBL" id="KAF3513573.1"/>
    </source>
</evidence>
<accession>A0A8S9PLI8</accession>
<dbReference type="AlphaFoldDB" id="A0A8S9PLI8"/>
<dbReference type="InterPro" id="IPR026960">
    <property type="entry name" value="RVT-Znf"/>
</dbReference>
<organism evidence="2 3">
    <name type="scientific">Brassica cretica</name>
    <name type="common">Mustard</name>
    <dbReference type="NCBI Taxonomy" id="69181"/>
    <lineage>
        <taxon>Eukaryota</taxon>
        <taxon>Viridiplantae</taxon>
        <taxon>Streptophyta</taxon>
        <taxon>Embryophyta</taxon>
        <taxon>Tracheophyta</taxon>
        <taxon>Spermatophyta</taxon>
        <taxon>Magnoliopsida</taxon>
        <taxon>eudicotyledons</taxon>
        <taxon>Gunneridae</taxon>
        <taxon>Pentapetalae</taxon>
        <taxon>rosids</taxon>
        <taxon>malvids</taxon>
        <taxon>Brassicales</taxon>
        <taxon>Brassicaceae</taxon>
        <taxon>Brassiceae</taxon>
        <taxon>Brassica</taxon>
    </lineage>
</organism>
<sequence>MLVQSSILVSMYKQTIPWSGVSREMGVMTPRVVINYLKPYKTYPKLRHFLWRALSGALAVKERLRSMGLNLDTTCPLYGVHQETNCHVLFTCDVAKETWARARIPLPAAGFSNKSVLFNLYHLLSISKNHRIGQAERLRFPWIFWHLWKARNNFCEQKRISSDNIFSKAAEEATIWFNLIQEEQKEKDLVHGDPNMLAWRKTPMGFVKCNIGSSWTASEGP</sequence>
<feature type="domain" description="Reverse transcriptase zinc-binding" evidence="1">
    <location>
        <begin position="42"/>
        <end position="99"/>
    </location>
</feature>
<proteinExistence type="predicted"/>
<gene>
    <name evidence="2" type="ORF">F2Q69_00009510</name>
</gene>
<reference evidence="2" key="1">
    <citation type="submission" date="2019-12" db="EMBL/GenBank/DDBJ databases">
        <title>Genome sequencing and annotation of Brassica cretica.</title>
        <authorList>
            <person name="Studholme D.J."/>
            <person name="Sarris P."/>
        </authorList>
    </citation>
    <scope>NUCLEOTIDE SEQUENCE</scope>
    <source>
        <strain evidence="2">PFS-109/04</strain>
        <tissue evidence="2">Leaf</tissue>
    </source>
</reference>
<comment type="caution">
    <text evidence="2">The sequence shown here is derived from an EMBL/GenBank/DDBJ whole genome shotgun (WGS) entry which is preliminary data.</text>
</comment>
<name>A0A8S9PLI8_BRACR</name>
<dbReference type="Pfam" id="PF13966">
    <property type="entry name" value="zf-RVT"/>
    <property type="match status" value="1"/>
</dbReference>
<evidence type="ECO:0000313" key="3">
    <source>
        <dbReference type="Proteomes" id="UP000712600"/>
    </source>
</evidence>
<protein>
    <recommendedName>
        <fullName evidence="1">Reverse transcriptase zinc-binding domain-containing protein</fullName>
    </recommendedName>
</protein>
<dbReference type="Proteomes" id="UP000712600">
    <property type="component" value="Unassembled WGS sequence"/>
</dbReference>
<evidence type="ECO:0000259" key="1">
    <source>
        <dbReference type="Pfam" id="PF13966"/>
    </source>
</evidence>
<dbReference type="EMBL" id="QGKX02001521">
    <property type="protein sequence ID" value="KAF3513573.1"/>
    <property type="molecule type" value="Genomic_DNA"/>
</dbReference>